<evidence type="ECO:0000256" key="4">
    <source>
        <dbReference type="SAM" id="Coils"/>
    </source>
</evidence>
<evidence type="ECO:0000256" key="1">
    <source>
        <dbReference type="ARBA" id="ARBA00023224"/>
    </source>
</evidence>
<organism evidence="8 9">
    <name type="scientific">Paenibacillus albilobatus</name>
    <dbReference type="NCBI Taxonomy" id="2716884"/>
    <lineage>
        <taxon>Bacteria</taxon>
        <taxon>Bacillati</taxon>
        <taxon>Bacillota</taxon>
        <taxon>Bacilli</taxon>
        <taxon>Bacillales</taxon>
        <taxon>Paenibacillaceae</taxon>
        <taxon>Paenibacillus</taxon>
    </lineage>
</organism>
<dbReference type="GO" id="GO:0016020">
    <property type="term" value="C:membrane"/>
    <property type="evidence" value="ECO:0007669"/>
    <property type="project" value="InterPro"/>
</dbReference>
<name>A0A919XM68_9BACL</name>
<dbReference type="PRINTS" id="PR00260">
    <property type="entry name" value="CHEMTRNSDUCR"/>
</dbReference>
<feature type="region of interest" description="Disordered" evidence="5">
    <location>
        <begin position="1"/>
        <end position="20"/>
    </location>
</feature>
<evidence type="ECO:0000256" key="5">
    <source>
        <dbReference type="SAM" id="MobiDB-lite"/>
    </source>
</evidence>
<evidence type="ECO:0000259" key="7">
    <source>
        <dbReference type="PROSITE" id="PS50111"/>
    </source>
</evidence>
<keyword evidence="9" id="KW-1185">Reference proteome</keyword>
<dbReference type="AlphaFoldDB" id="A0A919XM68"/>
<keyword evidence="6" id="KW-0472">Membrane</keyword>
<keyword evidence="6" id="KW-1133">Transmembrane helix</keyword>
<evidence type="ECO:0000313" key="9">
    <source>
        <dbReference type="Proteomes" id="UP000679779"/>
    </source>
</evidence>
<dbReference type="SMART" id="SM00283">
    <property type="entry name" value="MA"/>
    <property type="match status" value="1"/>
</dbReference>
<dbReference type="InterPro" id="IPR004089">
    <property type="entry name" value="MCPsignal_dom"/>
</dbReference>
<keyword evidence="4" id="KW-0175">Coiled coil</keyword>
<dbReference type="EMBL" id="BORQ01000004">
    <property type="protein sequence ID" value="GIO32733.1"/>
    <property type="molecule type" value="Genomic_DNA"/>
</dbReference>
<dbReference type="SUPFAM" id="SSF58104">
    <property type="entry name" value="Methyl-accepting chemotaxis protein (MCP) signaling domain"/>
    <property type="match status" value="1"/>
</dbReference>
<feature type="transmembrane region" description="Helical" evidence="6">
    <location>
        <begin position="160"/>
        <end position="180"/>
    </location>
</feature>
<feature type="coiled-coil region" evidence="4">
    <location>
        <begin position="185"/>
        <end position="212"/>
    </location>
</feature>
<dbReference type="RefSeq" id="WP_160039736.1">
    <property type="nucleotide sequence ID" value="NZ_BORQ01000004.1"/>
</dbReference>
<dbReference type="InterPro" id="IPR004090">
    <property type="entry name" value="Chemotax_Me-accpt_rcpt"/>
</dbReference>
<dbReference type="PROSITE" id="PS50111">
    <property type="entry name" value="CHEMOTAXIS_TRANSDUC_2"/>
    <property type="match status" value="1"/>
</dbReference>
<feature type="coiled-coil region" evidence="4">
    <location>
        <begin position="465"/>
        <end position="492"/>
    </location>
</feature>
<feature type="compositionally biased region" description="Polar residues" evidence="5">
    <location>
        <begin position="1"/>
        <end position="10"/>
    </location>
</feature>
<dbReference type="GO" id="GO:0006935">
    <property type="term" value="P:chemotaxis"/>
    <property type="evidence" value="ECO:0007669"/>
    <property type="project" value="InterPro"/>
</dbReference>
<dbReference type="GO" id="GO:0007165">
    <property type="term" value="P:signal transduction"/>
    <property type="evidence" value="ECO:0007669"/>
    <property type="project" value="UniProtKB-KW"/>
</dbReference>
<keyword evidence="6" id="KW-0812">Transmembrane</keyword>
<feature type="transmembrane region" description="Helical" evidence="6">
    <location>
        <begin position="58"/>
        <end position="78"/>
    </location>
</feature>
<evidence type="ECO:0000256" key="2">
    <source>
        <dbReference type="ARBA" id="ARBA00029447"/>
    </source>
</evidence>
<evidence type="ECO:0000313" key="8">
    <source>
        <dbReference type="EMBL" id="GIO32733.1"/>
    </source>
</evidence>
<reference evidence="8" key="1">
    <citation type="submission" date="2021-03" db="EMBL/GenBank/DDBJ databases">
        <title>Antimicrobial resistance genes in bacteria isolated from Japanese honey, and their potential for conferring macrolide and lincosamide resistance in the American foulbrood pathogen Paenibacillus larvae.</title>
        <authorList>
            <person name="Okamoto M."/>
            <person name="Kumagai M."/>
            <person name="Kanamori H."/>
            <person name="Takamatsu D."/>
        </authorList>
    </citation>
    <scope>NUCLEOTIDE SEQUENCE</scope>
    <source>
        <strain evidence="8">J2TS6</strain>
    </source>
</reference>
<keyword evidence="1 3" id="KW-0807">Transducer</keyword>
<gene>
    <name evidence="8" type="ORF">J2TS6_38740</name>
</gene>
<evidence type="ECO:0000256" key="3">
    <source>
        <dbReference type="PROSITE-ProRule" id="PRU00284"/>
    </source>
</evidence>
<dbReference type="PANTHER" id="PTHR32089:SF114">
    <property type="entry name" value="METHYL-ACCEPTING CHEMOTAXIS PROTEIN MCPB"/>
    <property type="match status" value="1"/>
</dbReference>
<feature type="domain" description="Methyl-accepting transducer" evidence="7">
    <location>
        <begin position="226"/>
        <end position="476"/>
    </location>
</feature>
<dbReference type="Proteomes" id="UP000679779">
    <property type="component" value="Unassembled WGS sequence"/>
</dbReference>
<evidence type="ECO:0000256" key="6">
    <source>
        <dbReference type="SAM" id="Phobius"/>
    </source>
</evidence>
<feature type="transmembrane region" description="Helical" evidence="6">
    <location>
        <begin position="117"/>
        <end position="148"/>
    </location>
</feature>
<feature type="transmembrane region" description="Helical" evidence="6">
    <location>
        <begin position="90"/>
        <end position="111"/>
    </location>
</feature>
<dbReference type="GO" id="GO:0004888">
    <property type="term" value="F:transmembrane signaling receptor activity"/>
    <property type="evidence" value="ECO:0007669"/>
    <property type="project" value="InterPro"/>
</dbReference>
<accession>A0A919XM68</accession>
<dbReference type="PANTHER" id="PTHR32089">
    <property type="entry name" value="METHYL-ACCEPTING CHEMOTAXIS PROTEIN MCPB"/>
    <property type="match status" value="1"/>
</dbReference>
<proteinExistence type="inferred from homology"/>
<dbReference type="Pfam" id="PF00015">
    <property type="entry name" value="MCPsignal"/>
    <property type="match status" value="1"/>
</dbReference>
<comment type="caution">
    <text evidence="8">The sequence shown here is derived from an EMBL/GenBank/DDBJ whole genome shotgun (WGS) entry which is preliminary data.</text>
</comment>
<sequence length="504" mass="55477">MGKWRNQQGLTGSGEGPDLTKAKSFEEKDIHDRNRVLLVAAAISAFFAFTTMDGSRIFSWPNLGLLINILSLVAFAYFHFRKKHIRHIAYLSVLGMAVNIAIQTFVLPTLATLFAAYYLIILALITLRLVITSISILFSLIVTIYLVTADTGIEMPTRDGQSAIMMMAIVSVMVILLLRLNNTLVKKTRDAREQSERLLGEQKEQRERLMEHVTLVTGNMAEITHGVEDNMASFEEMNVAFQEISSGASGQADSTYAINESVKQMDMMVKQMTDSTETLLAQTDETNRLSEFGKDKVELLHEAIMDFKQQIDAMSADIQSLTERVHRTSEFSHTISEIANQTNLLSLNASIEAARAGEHGAGFAVVAKEIRKLAEVASGSAEKIQSEMGGFSVLMAETIGRMGQVAERMQKSSILTEETLEAFRSIEQSVAGLLKVSNGYRGNIREIAAFSGSIDESTTHLASVNEQTSAAMEELTATLQSLLSNNENSLENIKKAQGSLKELV</sequence>
<dbReference type="Gene3D" id="1.10.287.950">
    <property type="entry name" value="Methyl-accepting chemotaxis protein"/>
    <property type="match status" value="1"/>
</dbReference>
<comment type="similarity">
    <text evidence="2">Belongs to the methyl-accepting chemotaxis (MCP) protein family.</text>
</comment>
<protein>
    <recommendedName>
        <fullName evidence="7">Methyl-accepting transducer domain-containing protein</fullName>
    </recommendedName>
</protein>